<reference evidence="3 4" key="1">
    <citation type="submission" date="2020-08" db="EMBL/GenBank/DDBJ databases">
        <title>Sequencing the genomes of 1000 actinobacteria strains.</title>
        <authorList>
            <person name="Klenk H.-P."/>
        </authorList>
    </citation>
    <scope>NUCLEOTIDE SEQUENCE [LARGE SCALE GENOMIC DNA]</scope>
    <source>
        <strain evidence="3 4">DSM 28238</strain>
    </source>
</reference>
<dbReference type="RefSeq" id="WP_183358844.1">
    <property type="nucleotide sequence ID" value="NZ_JACIBT010000020.1"/>
</dbReference>
<feature type="signal peptide" evidence="2">
    <location>
        <begin position="1"/>
        <end position="24"/>
    </location>
</feature>
<keyword evidence="4" id="KW-1185">Reference proteome</keyword>
<feature type="non-terminal residue" evidence="3">
    <location>
        <position position="332"/>
    </location>
</feature>
<comment type="caution">
    <text evidence="3">The sequence shown here is derived from an EMBL/GenBank/DDBJ whole genome shotgun (WGS) entry which is preliminary data.</text>
</comment>
<name>A0A7W5U3H7_9MICC</name>
<dbReference type="AlphaFoldDB" id="A0A7W5U3H7"/>
<evidence type="ECO:0000313" key="3">
    <source>
        <dbReference type="EMBL" id="MBB3668461.1"/>
    </source>
</evidence>
<dbReference type="Proteomes" id="UP000547528">
    <property type="component" value="Unassembled WGS sequence"/>
</dbReference>
<sequence>MKPSRFTAGAATGLTLALALSACAGGEADNEEPMEPEATQQEQESTPEESPDETGMDDGDMENMDEESMDEETTGEETMDEESMDEESSDLSAVMPESTGDPFADARTAAQHMPMTAATLSSGFASALDIPGDAQSEAADVRGQLTALFQEHVYLAGIGVATAYQTGPDSQEFELASETLDANSVALADAVGELAGDDARESFLRNWREHIGYFVDYAVAASEGDQEAMDQAEADLREYTDGVGAFFDRTTDGELPAESITESFNGHVDTLTAAIDSMAAGDADAFSNLKMAADHVVEGSAVMTEGLTAAAGLEGDPSDEATEVRATLTAGL</sequence>
<evidence type="ECO:0000256" key="1">
    <source>
        <dbReference type="SAM" id="MobiDB-lite"/>
    </source>
</evidence>
<protein>
    <recommendedName>
        <fullName evidence="5">Copper amine oxidase</fullName>
    </recommendedName>
</protein>
<evidence type="ECO:0000256" key="2">
    <source>
        <dbReference type="SAM" id="SignalP"/>
    </source>
</evidence>
<gene>
    <name evidence="3" type="ORF">FHX47_002097</name>
</gene>
<dbReference type="EMBL" id="JACIBT010000020">
    <property type="protein sequence ID" value="MBB3668461.1"/>
    <property type="molecule type" value="Genomic_DNA"/>
</dbReference>
<organism evidence="3 4">
    <name type="scientific">Garicola koreensis</name>
    <dbReference type="NCBI Taxonomy" id="1262554"/>
    <lineage>
        <taxon>Bacteria</taxon>
        <taxon>Bacillati</taxon>
        <taxon>Actinomycetota</taxon>
        <taxon>Actinomycetes</taxon>
        <taxon>Micrococcales</taxon>
        <taxon>Micrococcaceae</taxon>
        <taxon>Garicola</taxon>
    </lineage>
</organism>
<feature type="region of interest" description="Disordered" evidence="1">
    <location>
        <begin position="24"/>
        <end position="104"/>
    </location>
</feature>
<feature type="chain" id="PRO_5038379021" description="Copper amine oxidase" evidence="2">
    <location>
        <begin position="25"/>
        <end position="332"/>
    </location>
</feature>
<feature type="compositionally biased region" description="Acidic residues" evidence="1">
    <location>
        <begin position="45"/>
        <end position="89"/>
    </location>
</feature>
<keyword evidence="2" id="KW-0732">Signal</keyword>
<proteinExistence type="predicted"/>
<dbReference type="PROSITE" id="PS51257">
    <property type="entry name" value="PROKAR_LIPOPROTEIN"/>
    <property type="match status" value="1"/>
</dbReference>
<evidence type="ECO:0000313" key="4">
    <source>
        <dbReference type="Proteomes" id="UP000547528"/>
    </source>
</evidence>
<evidence type="ECO:0008006" key="5">
    <source>
        <dbReference type="Google" id="ProtNLM"/>
    </source>
</evidence>
<accession>A0A7W5U3H7</accession>